<name>A0A1D2N229_ORCCI</name>
<dbReference type="PANTHER" id="PTHR11923:SF51">
    <property type="entry name" value="LYSOSOME MEMBRANE PROTEIN 2"/>
    <property type="match status" value="1"/>
</dbReference>
<comment type="subcellular location">
    <subcellularLocation>
        <location evidence="1">Cell membrane</location>
    </subcellularLocation>
</comment>
<comment type="caution">
    <text evidence="9">The sequence shown here is derived from an EMBL/GenBank/DDBJ whole genome shotgun (WGS) entry which is preliminary data.</text>
</comment>
<evidence type="ECO:0000256" key="8">
    <source>
        <dbReference type="SAM" id="Phobius"/>
    </source>
</evidence>
<keyword evidence="6 8" id="KW-0472">Membrane</keyword>
<dbReference type="OrthoDB" id="195015at2759"/>
<sequence length="506" mass="57106">MTKKFTRGRLCALGTSGAGLVVLVIAVVVGWVVVPNVIDGKVKDETQLVESSDVWEKWKDIPVPIYLKVWFFNVTNAHEFGTTTTSDWSAVPQFKEVGPYVFKETRVKYDIREGPLDTLYFRQNISYVFDAAMSGEGLHENDIVTTVNLPFVAAITLLQINKPLHMLGNALLTSLLSSNESIFASAAVNKVLFKGVDLKPIYKTVELAARALSIPLPDEIFNGTFAYYRGKNDSNGEGEWRVYRGVEDSTMFNTIKSVNDGKTRLEPWWKDHCAMVNGTDGTMFPPFITKDTRLYIYVPEICRSIFIEYDSETEYEGIKGYRFKLPPEMFTDPYVYTANMCFCMDVKGEFNNSCNFNGMGRLFSCKANVPVTIGKPHFLDADEWVVEEARKFGMSPRRNDHDTFLDLEPNTGFPLRAHKRLQIGAEIQPLNETVTLLTPLRTIPHIIYPVFWADEQAVLDEPLIDEIKQKLTTPLKIVMISKWTAVAIGIALASGGAALFTYSWFH</sequence>
<dbReference type="InterPro" id="IPR002159">
    <property type="entry name" value="CD36_fam"/>
</dbReference>
<dbReference type="AlphaFoldDB" id="A0A1D2N229"/>
<dbReference type="Proteomes" id="UP000094527">
    <property type="component" value="Unassembled WGS sequence"/>
</dbReference>
<feature type="transmembrane region" description="Helical" evidence="8">
    <location>
        <begin position="483"/>
        <end position="505"/>
    </location>
</feature>
<evidence type="ECO:0000256" key="2">
    <source>
        <dbReference type="ARBA" id="ARBA00010532"/>
    </source>
</evidence>
<reference evidence="9 10" key="1">
    <citation type="journal article" date="2016" name="Genome Biol. Evol.">
        <title>Gene Family Evolution Reflects Adaptation to Soil Environmental Stressors in the Genome of the Collembolan Orchesella cincta.</title>
        <authorList>
            <person name="Faddeeva-Vakhrusheva A."/>
            <person name="Derks M.F."/>
            <person name="Anvar S.Y."/>
            <person name="Agamennone V."/>
            <person name="Suring W."/>
            <person name="Smit S."/>
            <person name="van Straalen N.M."/>
            <person name="Roelofs D."/>
        </authorList>
    </citation>
    <scope>NUCLEOTIDE SEQUENCE [LARGE SCALE GENOMIC DNA]</scope>
    <source>
        <tissue evidence="9">Mixed pool</tissue>
    </source>
</reference>
<keyword evidence="5 8" id="KW-1133">Transmembrane helix</keyword>
<keyword evidence="3" id="KW-1003">Cell membrane</keyword>
<dbReference type="STRING" id="48709.A0A1D2N229"/>
<protein>
    <submittedName>
        <fullName evidence="9">Sensory neuron membrane protein 1</fullName>
    </submittedName>
</protein>
<gene>
    <name evidence="9" type="ORF">Ocin01_07353</name>
</gene>
<evidence type="ECO:0000313" key="10">
    <source>
        <dbReference type="Proteomes" id="UP000094527"/>
    </source>
</evidence>
<comment type="similarity">
    <text evidence="2">Belongs to the CD36 family.</text>
</comment>
<evidence type="ECO:0000256" key="1">
    <source>
        <dbReference type="ARBA" id="ARBA00004236"/>
    </source>
</evidence>
<evidence type="ECO:0000256" key="4">
    <source>
        <dbReference type="ARBA" id="ARBA00022692"/>
    </source>
</evidence>
<dbReference type="Pfam" id="PF01130">
    <property type="entry name" value="CD36"/>
    <property type="match status" value="1"/>
</dbReference>
<evidence type="ECO:0000256" key="7">
    <source>
        <dbReference type="ARBA" id="ARBA00023180"/>
    </source>
</evidence>
<organism evidence="9 10">
    <name type="scientific">Orchesella cincta</name>
    <name type="common">Springtail</name>
    <name type="synonym">Podura cincta</name>
    <dbReference type="NCBI Taxonomy" id="48709"/>
    <lineage>
        <taxon>Eukaryota</taxon>
        <taxon>Metazoa</taxon>
        <taxon>Ecdysozoa</taxon>
        <taxon>Arthropoda</taxon>
        <taxon>Hexapoda</taxon>
        <taxon>Collembola</taxon>
        <taxon>Entomobryomorpha</taxon>
        <taxon>Entomobryoidea</taxon>
        <taxon>Orchesellidae</taxon>
        <taxon>Orchesellinae</taxon>
        <taxon>Orchesella</taxon>
    </lineage>
</organism>
<evidence type="ECO:0000313" key="9">
    <source>
        <dbReference type="EMBL" id="ODM99319.1"/>
    </source>
</evidence>
<evidence type="ECO:0000256" key="3">
    <source>
        <dbReference type="ARBA" id="ARBA00022475"/>
    </source>
</evidence>
<dbReference type="PRINTS" id="PR01609">
    <property type="entry name" value="CD36FAMILY"/>
</dbReference>
<dbReference type="GO" id="GO:0005044">
    <property type="term" value="F:scavenger receptor activity"/>
    <property type="evidence" value="ECO:0007669"/>
    <property type="project" value="TreeGrafter"/>
</dbReference>
<keyword evidence="10" id="KW-1185">Reference proteome</keyword>
<dbReference type="GO" id="GO:0005737">
    <property type="term" value="C:cytoplasm"/>
    <property type="evidence" value="ECO:0007669"/>
    <property type="project" value="TreeGrafter"/>
</dbReference>
<feature type="transmembrane region" description="Helical" evidence="8">
    <location>
        <begin position="12"/>
        <end position="34"/>
    </location>
</feature>
<dbReference type="OMA" id="QHESEFR"/>
<dbReference type="GO" id="GO:0005886">
    <property type="term" value="C:plasma membrane"/>
    <property type="evidence" value="ECO:0007669"/>
    <property type="project" value="UniProtKB-SubCell"/>
</dbReference>
<accession>A0A1D2N229</accession>
<keyword evidence="7" id="KW-0325">Glycoprotein</keyword>
<keyword evidence="4 8" id="KW-0812">Transmembrane</keyword>
<proteinExistence type="inferred from homology"/>
<dbReference type="PANTHER" id="PTHR11923">
    <property type="entry name" value="SCAVENGER RECEPTOR CLASS B TYPE-1 SR-B1"/>
    <property type="match status" value="1"/>
</dbReference>
<evidence type="ECO:0000256" key="5">
    <source>
        <dbReference type="ARBA" id="ARBA00022989"/>
    </source>
</evidence>
<dbReference type="EMBL" id="LJIJ01000287">
    <property type="protein sequence ID" value="ODM99319.1"/>
    <property type="molecule type" value="Genomic_DNA"/>
</dbReference>
<evidence type="ECO:0000256" key="6">
    <source>
        <dbReference type="ARBA" id="ARBA00023136"/>
    </source>
</evidence>